<dbReference type="InterPro" id="IPR019949">
    <property type="entry name" value="CmoO-like"/>
</dbReference>
<dbReference type="InterPro" id="IPR011251">
    <property type="entry name" value="Luciferase-like_dom"/>
</dbReference>
<organism evidence="3 4">
    <name type="scientific">Fictibacillus barbaricus</name>
    <dbReference type="NCBI Taxonomy" id="182136"/>
    <lineage>
        <taxon>Bacteria</taxon>
        <taxon>Bacillati</taxon>
        <taxon>Bacillota</taxon>
        <taxon>Bacilli</taxon>
        <taxon>Bacillales</taxon>
        <taxon>Fictibacillaceae</taxon>
        <taxon>Fictibacillus</taxon>
    </lineage>
</organism>
<sequence>MKLSILDQSPISVGQTAQQALQASMKLAQAGEQLGYIRYWIAEHHNFPGLTCPAPEVMLSYIGAQTRKIRIGAGAVLLPHYKPYRVAETYNLLATLFPGRIDLGVGRAPGGSAEATMALSENFLANVRKMPDFVTELLHFLNNDYPADHMFSKISAYPVPETSPVPWILGTSERSALLAAEKRTAYAFGHFMSDKNGPDIVNTYRKQFKSGNSQKQPEVIVAASVICAETNEKAEELALPVILWRRQNSKGEGNYGVPALEEAQLYFSKEDRAQILNDAKNKMIIGDPNTVKRELLKLQEVYGADEIMVVTLTHDYGDRIKSYELLAKEMVSND</sequence>
<evidence type="ECO:0000259" key="2">
    <source>
        <dbReference type="Pfam" id="PF00296"/>
    </source>
</evidence>
<keyword evidence="4" id="KW-1185">Reference proteome</keyword>
<dbReference type="PANTHER" id="PTHR30137:SF19">
    <property type="entry name" value="LUCIFERASE-LIKE MONOOXYGENASE"/>
    <property type="match status" value="1"/>
</dbReference>
<reference evidence="3 4" key="1">
    <citation type="submission" date="2023-07" db="EMBL/GenBank/DDBJ databases">
        <title>Sorghum-associated microbial communities from plants grown in Nebraska, USA.</title>
        <authorList>
            <person name="Schachtman D."/>
        </authorList>
    </citation>
    <scope>NUCLEOTIDE SEQUENCE [LARGE SCALE GENOMIC DNA]</scope>
    <source>
        <strain evidence="3 4">BE211</strain>
    </source>
</reference>
<dbReference type="InterPro" id="IPR050766">
    <property type="entry name" value="Bact_Lucif_Oxidored"/>
</dbReference>
<accession>A0ABU1U0L3</accession>
<evidence type="ECO:0000256" key="1">
    <source>
        <dbReference type="ARBA" id="ARBA00007789"/>
    </source>
</evidence>
<protein>
    <submittedName>
        <fullName evidence="3">Luciferase family oxidoreductase group 1</fullName>
    </submittedName>
</protein>
<dbReference type="PANTHER" id="PTHR30137">
    <property type="entry name" value="LUCIFERASE-LIKE MONOOXYGENASE"/>
    <property type="match status" value="1"/>
</dbReference>
<gene>
    <name evidence="3" type="ORF">J2X07_001990</name>
</gene>
<dbReference type="Pfam" id="PF00296">
    <property type="entry name" value="Bac_luciferase"/>
    <property type="match status" value="1"/>
</dbReference>
<name>A0ABU1U0L3_9BACL</name>
<dbReference type="Proteomes" id="UP001258181">
    <property type="component" value="Unassembled WGS sequence"/>
</dbReference>
<evidence type="ECO:0000313" key="4">
    <source>
        <dbReference type="Proteomes" id="UP001258181"/>
    </source>
</evidence>
<feature type="domain" description="Luciferase-like" evidence="2">
    <location>
        <begin position="1"/>
        <end position="301"/>
    </location>
</feature>
<dbReference type="RefSeq" id="WP_310258419.1">
    <property type="nucleotide sequence ID" value="NZ_JAVDWA010000003.1"/>
</dbReference>
<dbReference type="EMBL" id="JAVDWA010000003">
    <property type="protein sequence ID" value="MDR7073004.1"/>
    <property type="molecule type" value="Genomic_DNA"/>
</dbReference>
<comment type="caution">
    <text evidence="3">The sequence shown here is derived from an EMBL/GenBank/DDBJ whole genome shotgun (WGS) entry which is preliminary data.</text>
</comment>
<proteinExistence type="predicted"/>
<dbReference type="SUPFAM" id="SSF51679">
    <property type="entry name" value="Bacterial luciferase-like"/>
    <property type="match status" value="1"/>
</dbReference>
<dbReference type="InterPro" id="IPR036661">
    <property type="entry name" value="Luciferase-like_sf"/>
</dbReference>
<comment type="similarity">
    <text evidence="1">To bacterial alkanal monooxygenase alpha and beta chains.</text>
</comment>
<dbReference type="Gene3D" id="3.20.20.30">
    <property type="entry name" value="Luciferase-like domain"/>
    <property type="match status" value="1"/>
</dbReference>
<dbReference type="NCBIfam" id="TIGR03558">
    <property type="entry name" value="oxido_grp_1"/>
    <property type="match status" value="1"/>
</dbReference>
<evidence type="ECO:0000313" key="3">
    <source>
        <dbReference type="EMBL" id="MDR7073004.1"/>
    </source>
</evidence>